<evidence type="ECO:0000313" key="5">
    <source>
        <dbReference type="Proteomes" id="UP000030746"/>
    </source>
</evidence>
<feature type="domain" description="ShKT" evidence="3">
    <location>
        <begin position="79"/>
        <end position="114"/>
    </location>
</feature>
<gene>
    <name evidence="4" type="ORF">LOTGIDRAFT_163524</name>
</gene>
<dbReference type="SMART" id="SM00254">
    <property type="entry name" value="ShKT"/>
    <property type="match status" value="3"/>
</dbReference>
<organism evidence="4 5">
    <name type="scientific">Lottia gigantea</name>
    <name type="common">Giant owl limpet</name>
    <dbReference type="NCBI Taxonomy" id="225164"/>
    <lineage>
        <taxon>Eukaryota</taxon>
        <taxon>Metazoa</taxon>
        <taxon>Spiralia</taxon>
        <taxon>Lophotrochozoa</taxon>
        <taxon>Mollusca</taxon>
        <taxon>Gastropoda</taxon>
        <taxon>Patellogastropoda</taxon>
        <taxon>Lottioidea</taxon>
        <taxon>Lottiidae</taxon>
        <taxon>Lottia</taxon>
    </lineage>
</organism>
<dbReference type="OMA" id="THENCPA"/>
<dbReference type="CTD" id="20239442"/>
<dbReference type="PANTHER" id="PTHR21724">
    <property type="entry name" value="SHKT DOMAIN-CONTAINING PROTEIN"/>
    <property type="match status" value="1"/>
</dbReference>
<evidence type="ECO:0000259" key="3">
    <source>
        <dbReference type="PROSITE" id="PS51670"/>
    </source>
</evidence>
<dbReference type="PROSITE" id="PS51670">
    <property type="entry name" value="SHKT"/>
    <property type="match status" value="1"/>
</dbReference>
<dbReference type="Pfam" id="PF01549">
    <property type="entry name" value="ShK"/>
    <property type="match status" value="2"/>
</dbReference>
<accession>V3ZIA5</accession>
<dbReference type="AlphaFoldDB" id="V3ZIA5"/>
<dbReference type="Gene3D" id="1.10.10.1940">
    <property type="match status" value="1"/>
</dbReference>
<sequence length="180" mass="19504">MSCYYSLGLFLAIGIILVNSECVDKPECSRLGYEICSDPNYTKFVIENCCKYCSSNKVKVQTTSSVTTVSDAATTWMDCVDSDPQCGQLGHDVCTEPLFVEWALQKCRKTCGLCNGLPSTTPSITTSPVVTVHTTIKPPPTPACVDKAPNCDSYSLNDCINYGAWAKDNCAKYCSLCGGR</sequence>
<evidence type="ECO:0000256" key="1">
    <source>
        <dbReference type="PROSITE-ProRule" id="PRU01005"/>
    </source>
</evidence>
<feature type="signal peptide" evidence="2">
    <location>
        <begin position="1"/>
        <end position="20"/>
    </location>
</feature>
<dbReference type="PANTHER" id="PTHR21724:SF109">
    <property type="entry name" value="SHKT DOMAIN-CONTAINING PROTEIN"/>
    <property type="match status" value="1"/>
</dbReference>
<keyword evidence="5" id="KW-1185">Reference proteome</keyword>
<protein>
    <recommendedName>
        <fullName evidence="3">ShKT domain-containing protein</fullName>
    </recommendedName>
</protein>
<dbReference type="GeneID" id="20239442"/>
<dbReference type="Proteomes" id="UP000030746">
    <property type="component" value="Unassembled WGS sequence"/>
</dbReference>
<evidence type="ECO:0000256" key="2">
    <source>
        <dbReference type="SAM" id="SignalP"/>
    </source>
</evidence>
<dbReference type="HOGENOM" id="CLU_1497909_0_0_1"/>
<dbReference type="RefSeq" id="XP_009058279.1">
    <property type="nucleotide sequence ID" value="XM_009060031.1"/>
</dbReference>
<name>V3ZIA5_LOTGI</name>
<keyword evidence="2" id="KW-0732">Signal</keyword>
<dbReference type="OrthoDB" id="6121024at2759"/>
<evidence type="ECO:0000313" key="4">
    <source>
        <dbReference type="EMBL" id="ESO91008.1"/>
    </source>
</evidence>
<dbReference type="EMBL" id="KB202284">
    <property type="protein sequence ID" value="ESO91008.1"/>
    <property type="molecule type" value="Genomic_DNA"/>
</dbReference>
<proteinExistence type="predicted"/>
<dbReference type="InterPro" id="IPR003582">
    <property type="entry name" value="ShKT_dom"/>
</dbReference>
<reference evidence="4 5" key="1">
    <citation type="journal article" date="2013" name="Nature">
        <title>Insights into bilaterian evolution from three spiralian genomes.</title>
        <authorList>
            <person name="Simakov O."/>
            <person name="Marletaz F."/>
            <person name="Cho S.J."/>
            <person name="Edsinger-Gonzales E."/>
            <person name="Havlak P."/>
            <person name="Hellsten U."/>
            <person name="Kuo D.H."/>
            <person name="Larsson T."/>
            <person name="Lv J."/>
            <person name="Arendt D."/>
            <person name="Savage R."/>
            <person name="Osoegawa K."/>
            <person name="de Jong P."/>
            <person name="Grimwood J."/>
            <person name="Chapman J.A."/>
            <person name="Shapiro H."/>
            <person name="Aerts A."/>
            <person name="Otillar R.P."/>
            <person name="Terry A.Y."/>
            <person name="Boore J.L."/>
            <person name="Grigoriev I.V."/>
            <person name="Lindberg D.R."/>
            <person name="Seaver E.C."/>
            <person name="Weisblat D.A."/>
            <person name="Putnam N.H."/>
            <person name="Rokhsar D.S."/>
        </authorList>
    </citation>
    <scope>NUCLEOTIDE SEQUENCE [LARGE SCALE GENOMIC DNA]</scope>
</reference>
<feature type="chain" id="PRO_5004715859" description="ShKT domain-containing protein" evidence="2">
    <location>
        <begin position="21"/>
        <end position="180"/>
    </location>
</feature>
<comment type="caution">
    <text evidence="1">Lacks conserved residue(s) required for the propagation of feature annotation.</text>
</comment>
<dbReference type="KEGG" id="lgi:LOTGIDRAFT_163524"/>